<gene>
    <name evidence="4" type="ORF">LWI29_025283</name>
</gene>
<dbReference type="EMBL" id="JAUESC010000003">
    <property type="protein sequence ID" value="KAK0601553.1"/>
    <property type="molecule type" value="Genomic_DNA"/>
</dbReference>
<dbReference type="InterPro" id="IPR050905">
    <property type="entry name" value="Plant_NBS-LRR"/>
</dbReference>
<dbReference type="FunFam" id="3.40.50.300:FF:001091">
    <property type="entry name" value="Probable disease resistance protein At1g61300"/>
    <property type="match status" value="1"/>
</dbReference>
<dbReference type="InterPro" id="IPR002182">
    <property type="entry name" value="NB-ARC"/>
</dbReference>
<dbReference type="GO" id="GO:0043531">
    <property type="term" value="F:ADP binding"/>
    <property type="evidence" value="ECO:0007669"/>
    <property type="project" value="InterPro"/>
</dbReference>
<protein>
    <recommendedName>
        <fullName evidence="3">NB-ARC domain-containing protein</fullName>
    </recommendedName>
</protein>
<keyword evidence="5" id="KW-1185">Reference proteome</keyword>
<keyword evidence="1" id="KW-0611">Plant defense</keyword>
<dbReference type="AlphaFoldDB" id="A0AA39T2U6"/>
<dbReference type="PANTHER" id="PTHR33463">
    <property type="entry name" value="NB-ARC DOMAIN-CONTAINING PROTEIN-RELATED"/>
    <property type="match status" value="1"/>
</dbReference>
<dbReference type="Pfam" id="PF00931">
    <property type="entry name" value="NB-ARC"/>
    <property type="match status" value="1"/>
</dbReference>
<dbReference type="Gene3D" id="3.40.50.300">
    <property type="entry name" value="P-loop containing nucleotide triphosphate hydrolases"/>
    <property type="match status" value="1"/>
</dbReference>
<dbReference type="PRINTS" id="PR00364">
    <property type="entry name" value="DISEASERSIST"/>
</dbReference>
<feature type="domain" description="NB-ARC" evidence="3">
    <location>
        <begin position="87"/>
        <end position="224"/>
    </location>
</feature>
<dbReference type="InterPro" id="IPR027417">
    <property type="entry name" value="P-loop_NTPase"/>
</dbReference>
<reference evidence="4" key="1">
    <citation type="journal article" date="2022" name="Plant J.">
        <title>Strategies of tolerance reflected in two North American maple genomes.</title>
        <authorList>
            <person name="McEvoy S.L."/>
            <person name="Sezen U.U."/>
            <person name="Trouern-Trend A."/>
            <person name="McMahon S.M."/>
            <person name="Schaberg P.G."/>
            <person name="Yang J."/>
            <person name="Wegrzyn J.L."/>
            <person name="Swenson N.G."/>
        </authorList>
    </citation>
    <scope>NUCLEOTIDE SEQUENCE</scope>
    <source>
        <strain evidence="4">NS2018</strain>
    </source>
</reference>
<organism evidence="4 5">
    <name type="scientific">Acer saccharum</name>
    <name type="common">Sugar maple</name>
    <dbReference type="NCBI Taxonomy" id="4024"/>
    <lineage>
        <taxon>Eukaryota</taxon>
        <taxon>Viridiplantae</taxon>
        <taxon>Streptophyta</taxon>
        <taxon>Embryophyta</taxon>
        <taxon>Tracheophyta</taxon>
        <taxon>Spermatophyta</taxon>
        <taxon>Magnoliopsida</taxon>
        <taxon>eudicotyledons</taxon>
        <taxon>Gunneridae</taxon>
        <taxon>Pentapetalae</taxon>
        <taxon>rosids</taxon>
        <taxon>malvids</taxon>
        <taxon>Sapindales</taxon>
        <taxon>Sapindaceae</taxon>
        <taxon>Hippocastanoideae</taxon>
        <taxon>Acereae</taxon>
        <taxon>Acer</taxon>
    </lineage>
</organism>
<accession>A0AA39T2U6</accession>
<sequence>MEFLGSLVEIGKMIWTPITKWFGYSNNIDENVQSLKRKIDDLSNQEDDINAELMNAELRLGKRWKKKVDVWLKEIPTAPMGRGITVERNMGMIWESLMDDEVQKIGVFGMGGVGKTTIIHHINNQLMGMTGKFDNAIWVMFSKAFSVVRLQNEIAASVNLDLSDYKDETRRASKLYAMLTQMKRYVLILDDLWEAFPLEKVGLPEPTRMNGYEGLITERIGEQAATDKGHTILNKLENTCLLEGTAGK</sequence>
<evidence type="ECO:0000313" key="5">
    <source>
        <dbReference type="Proteomes" id="UP001168877"/>
    </source>
</evidence>
<evidence type="ECO:0000313" key="4">
    <source>
        <dbReference type="EMBL" id="KAK0601553.1"/>
    </source>
</evidence>
<dbReference type="SUPFAM" id="SSF52540">
    <property type="entry name" value="P-loop containing nucleoside triphosphate hydrolases"/>
    <property type="match status" value="1"/>
</dbReference>
<evidence type="ECO:0000259" key="3">
    <source>
        <dbReference type="Pfam" id="PF00931"/>
    </source>
</evidence>
<keyword evidence="2" id="KW-0175">Coiled coil</keyword>
<dbReference type="Proteomes" id="UP001168877">
    <property type="component" value="Unassembled WGS sequence"/>
</dbReference>
<feature type="coiled-coil region" evidence="2">
    <location>
        <begin position="25"/>
        <end position="59"/>
    </location>
</feature>
<evidence type="ECO:0000256" key="1">
    <source>
        <dbReference type="ARBA" id="ARBA00022821"/>
    </source>
</evidence>
<comment type="caution">
    <text evidence="4">The sequence shown here is derived from an EMBL/GenBank/DDBJ whole genome shotgun (WGS) entry which is preliminary data.</text>
</comment>
<reference evidence="4" key="2">
    <citation type="submission" date="2023-06" db="EMBL/GenBank/DDBJ databases">
        <authorList>
            <person name="Swenson N.G."/>
            <person name="Wegrzyn J.L."/>
            <person name="Mcevoy S.L."/>
        </authorList>
    </citation>
    <scope>NUCLEOTIDE SEQUENCE</scope>
    <source>
        <strain evidence="4">NS2018</strain>
        <tissue evidence="4">Leaf</tissue>
    </source>
</reference>
<dbReference type="PANTHER" id="PTHR33463:SF187">
    <property type="entry name" value="AND NB-ARC DOMAIN DISEASE RESISTANCE PROTEIN, PUTATIVE-RELATED"/>
    <property type="match status" value="1"/>
</dbReference>
<name>A0AA39T2U6_ACESA</name>
<dbReference type="GO" id="GO:0006952">
    <property type="term" value="P:defense response"/>
    <property type="evidence" value="ECO:0007669"/>
    <property type="project" value="UniProtKB-KW"/>
</dbReference>
<evidence type="ECO:0000256" key="2">
    <source>
        <dbReference type="SAM" id="Coils"/>
    </source>
</evidence>
<proteinExistence type="predicted"/>